<sequence>MALANWIETYIAAKDHNRPHLMAQAFLPDAELQMDVQTGIISFPAQSLGEAAITQVLVRDFGTKYENVYTFCVGERPQAHEANYRCQWLVVMSDKATGEARIGCGEYEWVADAERVGVQRLIIVIKHMEVLPPVLLAPILAWATQLSYPWTHATQIAVHMPNDPAYAAVRRYLLPTA</sequence>
<dbReference type="AlphaFoldDB" id="A0A368KYF6"/>
<dbReference type="InterPro" id="IPR032710">
    <property type="entry name" value="NTF2-like_dom_sf"/>
</dbReference>
<evidence type="ECO:0000313" key="1">
    <source>
        <dbReference type="EMBL" id="RCS56480.1"/>
    </source>
</evidence>
<evidence type="ECO:0000313" key="2">
    <source>
        <dbReference type="Proteomes" id="UP000252357"/>
    </source>
</evidence>
<evidence type="ECO:0008006" key="3">
    <source>
        <dbReference type="Google" id="ProtNLM"/>
    </source>
</evidence>
<dbReference type="SUPFAM" id="SSF54427">
    <property type="entry name" value="NTF2-like"/>
    <property type="match status" value="1"/>
</dbReference>
<name>A0A368KYF6_9BURK</name>
<comment type="caution">
    <text evidence="1">The sequence shown here is derived from an EMBL/GenBank/DDBJ whole genome shotgun (WGS) entry which is preliminary data.</text>
</comment>
<dbReference type="Gene3D" id="3.10.450.50">
    <property type="match status" value="1"/>
</dbReference>
<reference evidence="1 2" key="1">
    <citation type="journal article" date="2018" name="Int. J. Syst. Evol. Microbiol.">
        <title>Parvibium lacunae gen. nov., sp. nov., a new member of the family Alcaligenaceae isolated from a freshwater pond.</title>
        <authorList>
            <person name="Chen W.M."/>
            <person name="Xie P.B."/>
            <person name="Hsu M.Y."/>
            <person name="Sheu S.Y."/>
        </authorList>
    </citation>
    <scope>NUCLEOTIDE SEQUENCE [LARGE SCALE GENOMIC DNA]</scope>
    <source>
        <strain evidence="1 2">KMB9</strain>
    </source>
</reference>
<gene>
    <name evidence="1" type="ORF">DU000_12190</name>
</gene>
<keyword evidence="2" id="KW-1185">Reference proteome</keyword>
<dbReference type="EMBL" id="QPGB01000007">
    <property type="protein sequence ID" value="RCS56480.1"/>
    <property type="molecule type" value="Genomic_DNA"/>
</dbReference>
<accession>A0A368KYF6</accession>
<dbReference type="Proteomes" id="UP000252357">
    <property type="component" value="Unassembled WGS sequence"/>
</dbReference>
<organism evidence="1 2">
    <name type="scientific">Parvibium lacunae</name>
    <dbReference type="NCBI Taxonomy" id="1888893"/>
    <lineage>
        <taxon>Bacteria</taxon>
        <taxon>Pseudomonadati</taxon>
        <taxon>Pseudomonadota</taxon>
        <taxon>Betaproteobacteria</taxon>
        <taxon>Burkholderiales</taxon>
        <taxon>Alcaligenaceae</taxon>
        <taxon>Parvibium</taxon>
    </lineage>
</organism>
<proteinExistence type="predicted"/>
<dbReference type="OrthoDB" id="8388066at2"/>
<protein>
    <recommendedName>
        <fullName evidence="3">Nuclear transport factor 2 family protein</fullName>
    </recommendedName>
</protein>
<dbReference type="RefSeq" id="WP_114403689.1">
    <property type="nucleotide sequence ID" value="NZ_QPGB01000007.1"/>
</dbReference>